<dbReference type="RefSeq" id="WP_120271455.1">
    <property type="nucleotide sequence ID" value="NZ_RAPN01000001.1"/>
</dbReference>
<gene>
    <name evidence="1" type="ORF">BC643_0352</name>
</gene>
<dbReference type="EMBL" id="RAPN01000001">
    <property type="protein sequence ID" value="RKD90016.1"/>
    <property type="molecule type" value="Genomic_DNA"/>
</dbReference>
<reference evidence="1 2" key="1">
    <citation type="submission" date="2018-09" db="EMBL/GenBank/DDBJ databases">
        <title>Genomic Encyclopedia of Archaeal and Bacterial Type Strains, Phase II (KMG-II): from individual species to whole genera.</title>
        <authorList>
            <person name="Goeker M."/>
        </authorList>
    </citation>
    <scope>NUCLEOTIDE SEQUENCE [LARGE SCALE GENOMIC DNA]</scope>
    <source>
        <strain evidence="1 2">DSM 27148</strain>
    </source>
</reference>
<name>A0A419W3F8_9BACT</name>
<evidence type="ECO:0000313" key="2">
    <source>
        <dbReference type="Proteomes" id="UP000283387"/>
    </source>
</evidence>
<organism evidence="1 2">
    <name type="scientific">Mangrovibacterium diazotrophicum</name>
    <dbReference type="NCBI Taxonomy" id="1261403"/>
    <lineage>
        <taxon>Bacteria</taxon>
        <taxon>Pseudomonadati</taxon>
        <taxon>Bacteroidota</taxon>
        <taxon>Bacteroidia</taxon>
        <taxon>Marinilabiliales</taxon>
        <taxon>Prolixibacteraceae</taxon>
        <taxon>Mangrovibacterium</taxon>
    </lineage>
</organism>
<dbReference type="Proteomes" id="UP000283387">
    <property type="component" value="Unassembled WGS sequence"/>
</dbReference>
<proteinExistence type="predicted"/>
<accession>A0A419W3F8</accession>
<dbReference type="AlphaFoldDB" id="A0A419W3F8"/>
<protein>
    <submittedName>
        <fullName evidence="1">Uncharacterized protein</fullName>
    </submittedName>
</protein>
<comment type="caution">
    <text evidence="1">The sequence shown here is derived from an EMBL/GenBank/DDBJ whole genome shotgun (WGS) entry which is preliminary data.</text>
</comment>
<evidence type="ECO:0000313" key="1">
    <source>
        <dbReference type="EMBL" id="RKD90016.1"/>
    </source>
</evidence>
<dbReference type="OrthoDB" id="3035199at2"/>
<sequence length="326" mass="38290">MNTYLDSAILVQFWNSFPTQFPDGNECEIEKWNTFWTFIKKETNLFISSSEELNSIFVTKLSSGRGDYKIEFHNGKSNKYFRNKVNNKSPHSFYCLSETNLDEKNKYIKKNGYLIGFQDDFLEKWKDLKLLERPKILPVREGCRVPYFSSWQKLDEYLTPFTDLVLVDNYIFSDESMITSNFEQIITQFDKSTPVKYNLTIITFEGGRFKLNGQKLYDDILELKMMNNWKCKIGLVLSTQNVKEHDRGIFTNYIRIVTGDSFNYFDSMNKIRTHTDITFRSLANPDESNSAIEALSSIGKIIKYMVKHFEKTHVFGDIKNDLIDQL</sequence>
<keyword evidence="2" id="KW-1185">Reference proteome</keyword>